<protein>
    <recommendedName>
        <fullName evidence="5">DUF3592 domain-containing protein</fullName>
    </recommendedName>
</protein>
<accession>A0ABP5SIT4</accession>
<keyword evidence="2" id="KW-0472">Membrane</keyword>
<keyword evidence="2" id="KW-1133">Transmembrane helix</keyword>
<evidence type="ECO:0000256" key="1">
    <source>
        <dbReference type="SAM" id="MobiDB-lite"/>
    </source>
</evidence>
<dbReference type="Proteomes" id="UP001501218">
    <property type="component" value="Unassembled WGS sequence"/>
</dbReference>
<comment type="caution">
    <text evidence="3">The sequence shown here is derived from an EMBL/GenBank/DDBJ whole genome shotgun (WGS) entry which is preliminary data.</text>
</comment>
<proteinExistence type="predicted"/>
<reference evidence="4" key="1">
    <citation type="journal article" date="2019" name="Int. J. Syst. Evol. Microbiol.">
        <title>The Global Catalogue of Microorganisms (GCM) 10K type strain sequencing project: providing services to taxonomists for standard genome sequencing and annotation.</title>
        <authorList>
            <consortium name="The Broad Institute Genomics Platform"/>
            <consortium name="The Broad Institute Genome Sequencing Center for Infectious Disease"/>
            <person name="Wu L."/>
            <person name="Ma J."/>
        </authorList>
    </citation>
    <scope>NUCLEOTIDE SEQUENCE [LARGE SCALE GENOMIC DNA]</scope>
    <source>
        <strain evidence="4">JCM 16221</strain>
    </source>
</reference>
<dbReference type="EMBL" id="BAAARA010000001">
    <property type="protein sequence ID" value="GAA2329844.1"/>
    <property type="molecule type" value="Genomic_DNA"/>
</dbReference>
<name>A0ABP5SIT4_9PSEU</name>
<sequence>MAGEGTTQDAADPVSSADTDGDRSVQESSRRRVRRRVARGVLVVGALLTAMGLSMILACFINDRTIVEARGQAVAEVVDTSPIRTAVRFNTEDGRVFLPPNGVLYPSDLQVGQLVRVEYDARNPDLVRVAGRNWTVSLLPVASSLAVVWAILLPTYYLIRRSIRD</sequence>
<evidence type="ECO:0000313" key="3">
    <source>
        <dbReference type="EMBL" id="GAA2329844.1"/>
    </source>
</evidence>
<feature type="compositionally biased region" description="Basic and acidic residues" evidence="1">
    <location>
        <begin position="20"/>
        <end position="30"/>
    </location>
</feature>
<evidence type="ECO:0000313" key="4">
    <source>
        <dbReference type="Proteomes" id="UP001501218"/>
    </source>
</evidence>
<gene>
    <name evidence="3" type="ORF">GCM10009854_00770</name>
</gene>
<keyword evidence="2" id="KW-0812">Transmembrane</keyword>
<evidence type="ECO:0000256" key="2">
    <source>
        <dbReference type="SAM" id="Phobius"/>
    </source>
</evidence>
<evidence type="ECO:0008006" key="5">
    <source>
        <dbReference type="Google" id="ProtNLM"/>
    </source>
</evidence>
<feature type="region of interest" description="Disordered" evidence="1">
    <location>
        <begin position="1"/>
        <end position="31"/>
    </location>
</feature>
<feature type="transmembrane region" description="Helical" evidence="2">
    <location>
        <begin position="40"/>
        <end position="61"/>
    </location>
</feature>
<feature type="transmembrane region" description="Helical" evidence="2">
    <location>
        <begin position="138"/>
        <end position="159"/>
    </location>
</feature>
<organism evidence="3 4">
    <name type="scientific">Saccharopolyspora halophila</name>
    <dbReference type="NCBI Taxonomy" id="405551"/>
    <lineage>
        <taxon>Bacteria</taxon>
        <taxon>Bacillati</taxon>
        <taxon>Actinomycetota</taxon>
        <taxon>Actinomycetes</taxon>
        <taxon>Pseudonocardiales</taxon>
        <taxon>Pseudonocardiaceae</taxon>
        <taxon>Saccharopolyspora</taxon>
    </lineage>
</organism>
<keyword evidence="4" id="KW-1185">Reference proteome</keyword>